<sequence>MLTKNNTKFIKSLQLKKFRQKEGLFIVEGAKNTLELLNSSYKLKYLIVSEDFLSRHQKEINSSDIEPIIVKEKELSALGAFQSNTDTLAVVHEKAPLKYNPSGFDLVLDDIRDPGNLGTIIRLADWYGIQNIICSETTAEFYNPKVISASMGSIFRTNLYRRDVKAFLSENNSRKVYGALLEGKNVHQVKFEANGILVIGNESHGIHPDIIPLITDKVTIPKIGQAESLNAAMATAIICDNVFRNY</sequence>
<dbReference type="InterPro" id="IPR053888">
    <property type="entry name" value="MRM3-like_sub_bind"/>
</dbReference>
<keyword evidence="7" id="KW-1185">Reference proteome</keyword>
<evidence type="ECO:0000313" key="7">
    <source>
        <dbReference type="Proteomes" id="UP000193804"/>
    </source>
</evidence>
<dbReference type="EMBL" id="FXAW01000003">
    <property type="protein sequence ID" value="SMG29619.1"/>
    <property type="molecule type" value="Genomic_DNA"/>
</dbReference>
<dbReference type="OrthoDB" id="9785673at2"/>
<dbReference type="PANTHER" id="PTHR43191">
    <property type="entry name" value="RRNA METHYLTRANSFERASE 3"/>
    <property type="match status" value="1"/>
</dbReference>
<dbReference type="STRING" id="1028.SAMN05661096_01879"/>
<dbReference type="Gene3D" id="3.40.1280.10">
    <property type="match status" value="1"/>
</dbReference>
<evidence type="ECO:0000313" key="6">
    <source>
        <dbReference type="EMBL" id="SMG29619.1"/>
    </source>
</evidence>
<name>A0A1X7JQ43_9BACT</name>
<evidence type="ECO:0000259" key="5">
    <source>
        <dbReference type="Pfam" id="PF22435"/>
    </source>
</evidence>
<keyword evidence="2 6" id="KW-0489">Methyltransferase</keyword>
<dbReference type="GO" id="GO:0032259">
    <property type="term" value="P:methylation"/>
    <property type="evidence" value="ECO:0007669"/>
    <property type="project" value="UniProtKB-KW"/>
</dbReference>
<evidence type="ECO:0000259" key="4">
    <source>
        <dbReference type="Pfam" id="PF00588"/>
    </source>
</evidence>
<feature type="domain" description="MRM3-like substrate binding" evidence="5">
    <location>
        <begin position="6"/>
        <end position="78"/>
    </location>
</feature>
<organism evidence="6 7">
    <name type="scientific">Marivirga sericea</name>
    <dbReference type="NCBI Taxonomy" id="1028"/>
    <lineage>
        <taxon>Bacteria</taxon>
        <taxon>Pseudomonadati</taxon>
        <taxon>Bacteroidota</taxon>
        <taxon>Cytophagia</taxon>
        <taxon>Cytophagales</taxon>
        <taxon>Marivirgaceae</taxon>
        <taxon>Marivirga</taxon>
    </lineage>
</organism>
<dbReference type="SUPFAM" id="SSF55315">
    <property type="entry name" value="L30e-like"/>
    <property type="match status" value="1"/>
</dbReference>
<evidence type="ECO:0000256" key="3">
    <source>
        <dbReference type="ARBA" id="ARBA00022679"/>
    </source>
</evidence>
<dbReference type="AlphaFoldDB" id="A0A1X7JQ43"/>
<dbReference type="InterPro" id="IPR029064">
    <property type="entry name" value="Ribosomal_eL30-like_sf"/>
</dbReference>
<dbReference type="InterPro" id="IPR029028">
    <property type="entry name" value="Alpha/beta_knot_MTases"/>
</dbReference>
<dbReference type="GO" id="GO:0006396">
    <property type="term" value="P:RNA processing"/>
    <property type="evidence" value="ECO:0007669"/>
    <property type="project" value="InterPro"/>
</dbReference>
<dbReference type="InterPro" id="IPR001537">
    <property type="entry name" value="SpoU_MeTrfase"/>
</dbReference>
<evidence type="ECO:0000256" key="2">
    <source>
        <dbReference type="ARBA" id="ARBA00022603"/>
    </source>
</evidence>
<dbReference type="GO" id="GO:0003723">
    <property type="term" value="F:RNA binding"/>
    <property type="evidence" value="ECO:0007669"/>
    <property type="project" value="InterPro"/>
</dbReference>
<dbReference type="PANTHER" id="PTHR43191:SF2">
    <property type="entry name" value="RRNA METHYLTRANSFERASE 3, MITOCHONDRIAL"/>
    <property type="match status" value="1"/>
</dbReference>
<accession>A0A1X7JQ43</accession>
<dbReference type="CDD" id="cd18109">
    <property type="entry name" value="SpoU-like_RNA-MTase"/>
    <property type="match status" value="1"/>
</dbReference>
<dbReference type="Proteomes" id="UP000193804">
    <property type="component" value="Unassembled WGS sequence"/>
</dbReference>
<feature type="domain" description="tRNA/rRNA methyltransferase SpoU type" evidence="4">
    <location>
        <begin position="106"/>
        <end position="239"/>
    </location>
</feature>
<dbReference type="Pfam" id="PF00588">
    <property type="entry name" value="SpoU_methylase"/>
    <property type="match status" value="1"/>
</dbReference>
<comment type="similarity">
    <text evidence="1">Belongs to the class IV-like SAM-binding methyltransferase superfamily. RNA methyltransferase TrmH family.</text>
</comment>
<dbReference type="InterPro" id="IPR051259">
    <property type="entry name" value="rRNA_Methyltransferase"/>
</dbReference>
<evidence type="ECO:0000256" key="1">
    <source>
        <dbReference type="ARBA" id="ARBA00007228"/>
    </source>
</evidence>
<dbReference type="Gene3D" id="3.30.1330.30">
    <property type="match status" value="1"/>
</dbReference>
<proteinExistence type="inferred from homology"/>
<dbReference type="Pfam" id="PF22435">
    <property type="entry name" value="MRM3-like_sub_bind"/>
    <property type="match status" value="1"/>
</dbReference>
<dbReference type="GO" id="GO:0008173">
    <property type="term" value="F:RNA methyltransferase activity"/>
    <property type="evidence" value="ECO:0007669"/>
    <property type="project" value="InterPro"/>
</dbReference>
<dbReference type="RefSeq" id="WP_085516789.1">
    <property type="nucleotide sequence ID" value="NZ_FXAW01000003.1"/>
</dbReference>
<gene>
    <name evidence="6" type="ORF">SAMN05661096_01879</name>
</gene>
<protein>
    <submittedName>
        <fullName evidence="6">RNA methyltransferase, TrmH family</fullName>
    </submittedName>
</protein>
<dbReference type="SUPFAM" id="SSF75217">
    <property type="entry name" value="alpha/beta knot"/>
    <property type="match status" value="1"/>
</dbReference>
<keyword evidence="3 6" id="KW-0808">Transferase</keyword>
<reference evidence="7" key="1">
    <citation type="submission" date="2017-04" db="EMBL/GenBank/DDBJ databases">
        <authorList>
            <person name="Varghese N."/>
            <person name="Submissions S."/>
        </authorList>
    </citation>
    <scope>NUCLEOTIDE SEQUENCE [LARGE SCALE GENOMIC DNA]</scope>
    <source>
        <strain evidence="7">DSM 4125</strain>
    </source>
</reference>
<dbReference type="InterPro" id="IPR029026">
    <property type="entry name" value="tRNA_m1G_MTases_N"/>
</dbReference>